<evidence type="ECO:0000313" key="2">
    <source>
        <dbReference type="EMBL" id="OEJ77059.1"/>
    </source>
</evidence>
<dbReference type="OrthoDB" id="451203at2"/>
<gene>
    <name evidence="2" type="ORF">BH720_01095</name>
</gene>
<evidence type="ECO:0008006" key="3">
    <source>
        <dbReference type="Google" id="ProtNLM"/>
    </source>
</evidence>
<sequence>MKRRSFFQILAASVLVLLLISVGGVYWILAHSPLAVLRGSAIAYPTTTVFIPRQAPIVGSLLVNPTQLEALRQLEVKPSQRGRSRSELNQIKSSLLANTGLDYQRDIAPWLGDEITLAVTTFDRDRDPSNGRQPGYLLVATTNKPQAARELLDLYWQRQAIAGTDLVFEPYKGVKLIYTSGDGELLLETKQPTLNNAFATAVVGSDYVLFANDPQVLKAAINNVQVPELNLSNSGDYQTVLEQLSDRAIALIHFNLPQIRAFWQPISAPQPPTRKRGKSTPPEDAPKTEPLSDPVFQSLAVALEANRQGAIAQTLLLAAPGQTLTPTEPTLSRPLPILNYLPKDVSLGIAGDNLQQFWQQVQSSVTGYPVLAQLFEQPLKDLEARASVNLESDIFSAVQNHYALGLLPRRDRESPDWIFVAQRTPETENNLINRLDERAKERGYSIGSFDLGEQKITVWTKLTSVSQANESNILKAQVQGVRTRVEDYEILTTSIEAMDRALQAEREGSLGENREFLEAISPLRSPNDGYVYLDWVASQSILEKQIPVLKLLELAGKPLFDHLRSLSMSSYGTTPTTRTADIFLKLGE</sequence>
<dbReference type="InterPro" id="IPR021787">
    <property type="entry name" value="DUF3352"/>
</dbReference>
<organism evidence="2">
    <name type="scientific">Desertifilum tharense IPPAS B-1220</name>
    <dbReference type="NCBI Taxonomy" id="1781255"/>
    <lineage>
        <taxon>Bacteria</taxon>
        <taxon>Bacillati</taxon>
        <taxon>Cyanobacteriota</taxon>
        <taxon>Cyanophyceae</taxon>
        <taxon>Desertifilales</taxon>
        <taxon>Desertifilaceae</taxon>
        <taxon>Desertifilum</taxon>
    </lineage>
</organism>
<feature type="region of interest" description="Disordered" evidence="1">
    <location>
        <begin position="266"/>
        <end position="291"/>
    </location>
</feature>
<comment type="caution">
    <text evidence="2">The sequence shown here is derived from an EMBL/GenBank/DDBJ whole genome shotgun (WGS) entry which is preliminary data.</text>
</comment>
<accession>A0A1E5QQW8</accession>
<reference evidence="2" key="1">
    <citation type="submission" date="2016-09" db="EMBL/GenBank/DDBJ databases">
        <title>Draft genome of thermotolerant cyanobacterium Desertifilum sp. strain IPPAS B-1220.</title>
        <authorList>
            <person name="Sinetova M.A."/>
            <person name="Bolakhan K."/>
            <person name="Zayadan B.K."/>
            <person name="Mironov K.S."/>
            <person name="Ustinova V."/>
            <person name="Kupriyanova E.V."/>
            <person name="Sidorov R.A."/>
            <person name="Skrypnik A.N."/>
            <person name="Gogoleva N.E."/>
            <person name="Gogolev Y.V."/>
            <person name="Los D.A."/>
        </authorList>
    </citation>
    <scope>NUCLEOTIDE SEQUENCE [LARGE SCALE GENOMIC DNA]</scope>
    <source>
        <strain evidence="2">IPPAS B-1220</strain>
    </source>
</reference>
<dbReference type="RefSeq" id="WP_069965299.1">
    <property type="nucleotide sequence ID" value="NZ_CM124774.1"/>
</dbReference>
<dbReference type="EMBL" id="MJGC01000016">
    <property type="protein sequence ID" value="OEJ77059.1"/>
    <property type="molecule type" value="Genomic_DNA"/>
</dbReference>
<dbReference type="Pfam" id="PF11832">
    <property type="entry name" value="DUF3352"/>
    <property type="match status" value="1"/>
</dbReference>
<proteinExistence type="predicted"/>
<evidence type="ECO:0000256" key="1">
    <source>
        <dbReference type="SAM" id="MobiDB-lite"/>
    </source>
</evidence>
<name>A0A1E5QQW8_9CYAN</name>
<dbReference type="STRING" id="1781255.BH720_01095"/>
<protein>
    <recommendedName>
        <fullName evidence="3">DUF3352 domain-containing protein</fullName>
    </recommendedName>
</protein>
<dbReference type="AlphaFoldDB" id="A0A1E5QQW8"/>